<evidence type="ECO:0000313" key="12">
    <source>
        <dbReference type="EMBL" id="AIN95824.1"/>
    </source>
</evidence>
<evidence type="ECO:0000259" key="11">
    <source>
        <dbReference type="SMART" id="SM00891"/>
    </source>
</evidence>
<proteinExistence type="inferred from homology"/>
<evidence type="ECO:0000256" key="8">
    <source>
        <dbReference type="ARBA" id="ARBA00023204"/>
    </source>
</evidence>
<sequence length="1261" mass="136554">MSVEKIVTPTLGGTFRTCSEFIGTVSAREMPDNPSVQLCILSIGFNLESVVAQLLHQRMALNRPHRRVYCVVLPERLLPGAMTRFANAIRRHLALREAGEMISRHADASAAATASHHASPMPVVAIEEGTTTKERCAVFQRGAVVVLTSHFLCADLLHRRLAVELVGMTVLALPHSLLGRGQPQDALAPQAAFCSELLLRSGSTAAGGQRPPSIVLISDAPVLMQSLVQRHHMGEERFVLQMHVGDIQLFPRFRLDFVRHFEELSRASRRPITVDRIVAPVAASVQALDGLLAKIVLETLQELQRLEQQLHTRSSASGGDPTTDSSAGLDSQANARPFASPCVGAAAEADEDTGVLRFLPRARLTTNAVKGRIDYSGHPRSGTGAASYIRRGWRARTEHDNKGILFGGISEAAALSVDFSDLDNDLRAVVRRHESHWPYRLLVESLIDVRRLRRATRGTAYTFLRELEAVLEPRLPRCSVFGTGATPPSALWTLSSHFHDVVTVATHRIGTVVYVPSTASAALTAPMEGAAMLPANSADDVVVVVSSSSDSEERGETLLDAAPTSATSAPRGQVPTSAGGTLVPRLIPNVEEKDTDVEVVVRLVMSWCRTMLRRAERKSDAATDAPASHPTLLILVFGTKDVVRYTERLTHSLEAYQQLQLRHFMRVYQAKYDVELTELVEAQPADAAAPQLPIALLTSVDDASSDGEEDLTTDEDSSADGRRGRRAAADSAASLRHRLSSQGGHATAATPRDTTPLYADEGNSSQSVMMDIGVGAFHQALLSQLPPLLASSGERADIKYDSEPQSAARASLAAPLLVLERVREGVVTLCPDHRGATRDCGVTTSATLEGMPRVLVLDASSLSATELTMLLDGSHAALQLAVPSTAAPQMSTADTNGVKGTDSVSTYLRVDRVILARQELMLLRQLEMAQDELPAERLATIKVQLVTTSLAELDFKKAVQAERQAFESLAHAKATLTGSLLVDQTSLRQAEEALESGMRPVRRRRVRKDTAVGRLAGDLLHRPDFPPSAVPCIVFDERELRSSLPYHLYRRGMQLIPLTLVTADYVLSPEYAVERKSVQDYAQSVMSGRIQRQLAALSRRYAHPLCLIEFHRGVPFRLMQNGIYAKTAELMAAYPRVCFVWARSPAHAAGMLVFLKKSVAASNADPADPSLTGISIGLGSAADVGEVTATAAERETAHYAARVLSKFPGITHQNAPSVMRLCGSLIGLATISQASLVSVMGDRDAARLYNFLHSPFHERVG</sequence>
<name>A0A088RKX4_LEIPA</name>
<evidence type="ECO:0000256" key="9">
    <source>
        <dbReference type="ARBA" id="ARBA00023242"/>
    </source>
</evidence>
<dbReference type="Gene3D" id="1.10.150.20">
    <property type="entry name" value="5' to 3' exonuclease, C-terminal subdomain"/>
    <property type="match status" value="1"/>
</dbReference>
<protein>
    <submittedName>
        <fullName evidence="12">DNA repair protein, putative</fullName>
    </submittedName>
</protein>
<evidence type="ECO:0000256" key="10">
    <source>
        <dbReference type="SAM" id="MobiDB-lite"/>
    </source>
</evidence>
<dbReference type="GO" id="GO:0000014">
    <property type="term" value="F:single-stranded DNA endodeoxyribonuclease activity"/>
    <property type="evidence" value="ECO:0007669"/>
    <property type="project" value="TreeGrafter"/>
</dbReference>
<feature type="region of interest" description="Disordered" evidence="10">
    <location>
        <begin position="552"/>
        <end position="580"/>
    </location>
</feature>
<dbReference type="Pfam" id="PF02732">
    <property type="entry name" value="ERCC4"/>
    <property type="match status" value="1"/>
</dbReference>
<dbReference type="GeneID" id="22572477"/>
<keyword evidence="9" id="KW-0539">Nucleus</keyword>
<dbReference type="SUPFAM" id="SSF47781">
    <property type="entry name" value="RuvA domain 2-like"/>
    <property type="match status" value="1"/>
</dbReference>
<feature type="compositionally biased region" description="Acidic residues" evidence="10">
    <location>
        <begin position="703"/>
        <end position="718"/>
    </location>
</feature>
<dbReference type="VEuPathDB" id="TriTrypDB:LPMP_080150"/>
<dbReference type="SUPFAM" id="SSF52980">
    <property type="entry name" value="Restriction endonuclease-like"/>
    <property type="match status" value="1"/>
</dbReference>
<dbReference type="GO" id="GO:0003697">
    <property type="term" value="F:single-stranded DNA binding"/>
    <property type="evidence" value="ECO:0007669"/>
    <property type="project" value="TreeGrafter"/>
</dbReference>
<accession>A0A088RKX4</accession>
<dbReference type="SMART" id="SM00891">
    <property type="entry name" value="ERCC4"/>
    <property type="match status" value="1"/>
</dbReference>
<dbReference type="InterPro" id="IPR047520">
    <property type="entry name" value="XPF_nuclease"/>
</dbReference>
<evidence type="ECO:0000256" key="7">
    <source>
        <dbReference type="ARBA" id="ARBA00023125"/>
    </source>
</evidence>
<dbReference type="GO" id="GO:1901255">
    <property type="term" value="P:nucleotide-excision repair involved in interstrand cross-link repair"/>
    <property type="evidence" value="ECO:0007669"/>
    <property type="project" value="TreeGrafter"/>
</dbReference>
<comment type="subcellular location">
    <subcellularLocation>
        <location evidence="1">Nucleus</location>
    </subcellularLocation>
</comment>
<dbReference type="eggNOG" id="KOG0442">
    <property type="taxonomic scope" value="Eukaryota"/>
</dbReference>
<dbReference type="EMBL" id="CP009377">
    <property type="protein sequence ID" value="AIN95824.1"/>
    <property type="molecule type" value="Genomic_DNA"/>
</dbReference>
<keyword evidence="4" id="KW-0255">Endonuclease</keyword>
<dbReference type="RefSeq" id="XP_010704146.1">
    <property type="nucleotide sequence ID" value="XM_010705844.1"/>
</dbReference>
<evidence type="ECO:0000256" key="4">
    <source>
        <dbReference type="ARBA" id="ARBA00022759"/>
    </source>
</evidence>
<dbReference type="FunFam" id="3.40.50.10130:FF:000002">
    <property type="entry name" value="DNA repair endonuclease XPF"/>
    <property type="match status" value="1"/>
</dbReference>
<organism evidence="12 13">
    <name type="scientific">Leishmania panamensis</name>
    <dbReference type="NCBI Taxonomy" id="5679"/>
    <lineage>
        <taxon>Eukaryota</taxon>
        <taxon>Discoba</taxon>
        <taxon>Euglenozoa</taxon>
        <taxon>Kinetoplastea</taxon>
        <taxon>Metakinetoplastina</taxon>
        <taxon>Trypanosomatida</taxon>
        <taxon>Trypanosomatidae</taxon>
        <taxon>Leishmaniinae</taxon>
        <taxon>Leishmania</taxon>
        <taxon>Leishmania guyanensis species complex</taxon>
    </lineage>
</organism>
<keyword evidence="3" id="KW-0540">Nuclease</keyword>
<dbReference type="OrthoDB" id="361020at2759"/>
<evidence type="ECO:0000256" key="1">
    <source>
        <dbReference type="ARBA" id="ARBA00004123"/>
    </source>
</evidence>
<dbReference type="VEuPathDB" id="TriTrypDB:LPAL13_080006300"/>
<dbReference type="GO" id="GO:0000110">
    <property type="term" value="C:nucleotide-excision repair factor 1 complex"/>
    <property type="evidence" value="ECO:0007669"/>
    <property type="project" value="TreeGrafter"/>
</dbReference>
<evidence type="ECO:0000256" key="3">
    <source>
        <dbReference type="ARBA" id="ARBA00022722"/>
    </source>
</evidence>
<dbReference type="PANTHER" id="PTHR10150:SF0">
    <property type="entry name" value="DNA REPAIR ENDONUCLEASE XPF"/>
    <property type="match status" value="1"/>
</dbReference>
<dbReference type="Proteomes" id="UP000063063">
    <property type="component" value="Chromosome 8"/>
</dbReference>
<keyword evidence="5" id="KW-0227">DNA damage</keyword>
<dbReference type="InterPro" id="IPR011335">
    <property type="entry name" value="Restrct_endonuc-II-like"/>
</dbReference>
<dbReference type="PANTHER" id="PTHR10150">
    <property type="entry name" value="DNA REPAIR ENDONUCLEASE XPF"/>
    <property type="match status" value="1"/>
</dbReference>
<dbReference type="InterPro" id="IPR006166">
    <property type="entry name" value="ERCC4_domain"/>
</dbReference>
<dbReference type="KEGG" id="lpan:LPMP_080150"/>
<reference evidence="12 13" key="1">
    <citation type="journal article" date="2015" name="Sci. Rep.">
        <title>The genome of Leishmania panamensis: insights into genomics of the L. (Viannia) subgenus.</title>
        <authorList>
            <person name="Llanes A."/>
            <person name="Restrepo C.M."/>
            <person name="Vecchio G.D."/>
            <person name="Anguizola F.J."/>
            <person name="Lleonart R."/>
        </authorList>
    </citation>
    <scope>NUCLEOTIDE SEQUENCE [LARGE SCALE GENOMIC DNA]</scope>
    <source>
        <strain evidence="12 13">MHOM/PA/94/PSC-1</strain>
    </source>
</reference>
<gene>
    <name evidence="12" type="ORF">LPMP_080150</name>
</gene>
<feature type="region of interest" description="Disordered" evidence="10">
    <location>
        <begin position="311"/>
        <end position="333"/>
    </location>
</feature>
<keyword evidence="13" id="KW-1185">Reference proteome</keyword>
<dbReference type="AlphaFoldDB" id="A0A088RKX4"/>
<dbReference type="GO" id="GO:0000724">
    <property type="term" value="P:double-strand break repair via homologous recombination"/>
    <property type="evidence" value="ECO:0007669"/>
    <property type="project" value="TreeGrafter"/>
</dbReference>
<keyword evidence="6" id="KW-0378">Hydrolase</keyword>
<keyword evidence="7" id="KW-0238">DNA-binding</keyword>
<keyword evidence="8" id="KW-0234">DNA repair</keyword>
<dbReference type="Gene3D" id="3.40.50.10130">
    <property type="match status" value="1"/>
</dbReference>
<evidence type="ECO:0000256" key="2">
    <source>
        <dbReference type="ARBA" id="ARBA00010015"/>
    </source>
</evidence>
<feature type="region of interest" description="Disordered" evidence="10">
    <location>
        <begin position="703"/>
        <end position="762"/>
    </location>
</feature>
<evidence type="ECO:0000256" key="5">
    <source>
        <dbReference type="ARBA" id="ARBA00022763"/>
    </source>
</evidence>
<dbReference type="FunFam" id="1.10.150.20:FF:000154">
    <property type="entry name" value="Putative DNA repair protein"/>
    <property type="match status" value="1"/>
</dbReference>
<feature type="compositionally biased region" description="Polar residues" evidence="10">
    <location>
        <begin position="564"/>
        <end position="579"/>
    </location>
</feature>
<dbReference type="CDD" id="cd20078">
    <property type="entry name" value="XPF_nuclease_XPF_euk"/>
    <property type="match status" value="1"/>
</dbReference>
<dbReference type="GO" id="GO:0000712">
    <property type="term" value="P:resolution of meiotic recombination intermediates"/>
    <property type="evidence" value="ECO:0007669"/>
    <property type="project" value="TreeGrafter"/>
</dbReference>
<comment type="similarity">
    <text evidence="2">Belongs to the XPF family.</text>
</comment>
<feature type="domain" description="ERCC4" evidence="11">
    <location>
        <begin position="1032"/>
        <end position="1112"/>
    </location>
</feature>
<evidence type="ECO:0000313" key="13">
    <source>
        <dbReference type="Proteomes" id="UP000063063"/>
    </source>
</evidence>
<dbReference type="InterPro" id="IPR010994">
    <property type="entry name" value="RuvA_2-like"/>
</dbReference>
<evidence type="ECO:0000256" key="6">
    <source>
        <dbReference type="ARBA" id="ARBA00022801"/>
    </source>
</evidence>
<dbReference type="GO" id="GO:0003684">
    <property type="term" value="F:damaged DNA binding"/>
    <property type="evidence" value="ECO:0007669"/>
    <property type="project" value="TreeGrafter"/>
</dbReference>